<comment type="caution">
    <text evidence="5">The sequence shown here is derived from an EMBL/GenBank/DDBJ whole genome shotgun (WGS) entry which is preliminary data.</text>
</comment>
<name>A0A4R6YF63_9HYPH</name>
<protein>
    <submittedName>
        <fullName evidence="5">Threonine synthase</fullName>
    </submittedName>
</protein>
<dbReference type="GO" id="GO:0003941">
    <property type="term" value="F:L-serine ammonia-lyase activity"/>
    <property type="evidence" value="ECO:0007669"/>
    <property type="project" value="TreeGrafter"/>
</dbReference>
<organism evidence="5 6">
    <name type="scientific">Aquamicrobium defluvii</name>
    <dbReference type="NCBI Taxonomy" id="69279"/>
    <lineage>
        <taxon>Bacteria</taxon>
        <taxon>Pseudomonadati</taxon>
        <taxon>Pseudomonadota</taxon>
        <taxon>Alphaproteobacteria</taxon>
        <taxon>Hyphomicrobiales</taxon>
        <taxon>Phyllobacteriaceae</taxon>
        <taxon>Aquamicrobium</taxon>
    </lineage>
</organism>
<feature type="domain" description="Tryptophan synthase beta chain-like PALP" evidence="4">
    <location>
        <begin position="77"/>
        <end position="382"/>
    </location>
</feature>
<gene>
    <name evidence="5" type="ORF">DES43_11264</name>
</gene>
<accession>A0A4R6YF63</accession>
<evidence type="ECO:0000256" key="1">
    <source>
        <dbReference type="ARBA" id="ARBA00001933"/>
    </source>
</evidence>
<dbReference type="GO" id="GO:0006567">
    <property type="term" value="P:L-threonine catabolic process"/>
    <property type="evidence" value="ECO:0007669"/>
    <property type="project" value="TreeGrafter"/>
</dbReference>
<evidence type="ECO:0000313" key="5">
    <source>
        <dbReference type="EMBL" id="TDR34852.1"/>
    </source>
</evidence>
<evidence type="ECO:0000259" key="4">
    <source>
        <dbReference type="Pfam" id="PF00291"/>
    </source>
</evidence>
<dbReference type="GO" id="GO:0006565">
    <property type="term" value="P:L-serine catabolic process"/>
    <property type="evidence" value="ECO:0007669"/>
    <property type="project" value="TreeGrafter"/>
</dbReference>
<reference evidence="5 6" key="1">
    <citation type="submission" date="2019-03" db="EMBL/GenBank/DDBJ databases">
        <title>Genomic Encyclopedia of Type Strains, Phase IV (KMG-IV): sequencing the most valuable type-strain genomes for metagenomic binning, comparative biology and taxonomic classification.</title>
        <authorList>
            <person name="Goeker M."/>
        </authorList>
    </citation>
    <scope>NUCLEOTIDE SEQUENCE [LARGE SCALE GENOMIC DNA]</scope>
    <source>
        <strain evidence="5 6">DSM 11603</strain>
    </source>
</reference>
<evidence type="ECO:0000313" key="6">
    <source>
        <dbReference type="Proteomes" id="UP000294958"/>
    </source>
</evidence>
<keyword evidence="2" id="KW-0663">Pyridoxal phosphate</keyword>
<dbReference type="AlphaFoldDB" id="A0A4R6YF63"/>
<sequence length="426" mass="45414">MNIIAGYRCIRCGTRYPSDQRLDTRGCPSCLETGPSNLRPLYPVGNGYADLSGTNNHAGKSLWQYASHLPPFGAGIVSLGEGLTPLVHAGRVGQILDVPHLFIKDESRNPTWSHKDRFSTVAVSAALNQGAKVVATASSGNAGASLAAYAAKAGLQCVVATFAGAADAMISQIRAYGASVFPMARKTDRWALLEKAADQLGWFVTSPYHHPVVGSHPIGIEGYKTLAYEIVDQSGDRLPDWCVLPVCYGDALAGLAAGFHELLEMGKISRVPRLVAAEVHGSLSAALESGHDRIEEQSQAFETVAVSIGTTRSTYQALKALRDTRGCAVCVSNDQITSMQRMLAAKEGIFAELASVAPLVAVQRLRGQKVIAQSDRVITVVTASGLKDLDISVETTAREKPFESVEDAWKWALERTAAGPGVRVRA</sequence>
<evidence type="ECO:0000256" key="2">
    <source>
        <dbReference type="ARBA" id="ARBA00022898"/>
    </source>
</evidence>
<dbReference type="InterPro" id="IPR050147">
    <property type="entry name" value="Ser/Thr_Dehydratase"/>
</dbReference>
<dbReference type="Pfam" id="PF00291">
    <property type="entry name" value="PALP"/>
    <property type="match status" value="1"/>
</dbReference>
<dbReference type="PANTHER" id="PTHR48078">
    <property type="entry name" value="THREONINE DEHYDRATASE, MITOCHONDRIAL-RELATED"/>
    <property type="match status" value="1"/>
</dbReference>
<dbReference type="EMBL" id="SNZF01000012">
    <property type="protein sequence ID" value="TDR34852.1"/>
    <property type="molecule type" value="Genomic_DNA"/>
</dbReference>
<comment type="cofactor">
    <cofactor evidence="1">
        <name>pyridoxal 5'-phosphate</name>
        <dbReference type="ChEBI" id="CHEBI:597326"/>
    </cofactor>
</comment>
<dbReference type="SUPFAM" id="SSF53686">
    <property type="entry name" value="Tryptophan synthase beta subunit-like PLP-dependent enzymes"/>
    <property type="match status" value="1"/>
</dbReference>
<proteinExistence type="predicted"/>
<dbReference type="GO" id="GO:0009097">
    <property type="term" value="P:isoleucine biosynthetic process"/>
    <property type="evidence" value="ECO:0007669"/>
    <property type="project" value="TreeGrafter"/>
</dbReference>
<keyword evidence="6" id="KW-1185">Reference proteome</keyword>
<dbReference type="OrthoDB" id="9778118at2"/>
<dbReference type="Gene3D" id="3.40.50.1100">
    <property type="match status" value="2"/>
</dbReference>
<dbReference type="InterPro" id="IPR001926">
    <property type="entry name" value="TrpB-like_PALP"/>
</dbReference>
<dbReference type="Proteomes" id="UP000294958">
    <property type="component" value="Unassembled WGS sequence"/>
</dbReference>
<dbReference type="RefSeq" id="WP_133675186.1">
    <property type="nucleotide sequence ID" value="NZ_SNZF01000012.1"/>
</dbReference>
<dbReference type="GO" id="GO:0004794">
    <property type="term" value="F:threonine deaminase activity"/>
    <property type="evidence" value="ECO:0007669"/>
    <property type="project" value="TreeGrafter"/>
</dbReference>
<keyword evidence="3" id="KW-0456">Lyase</keyword>
<dbReference type="InterPro" id="IPR036052">
    <property type="entry name" value="TrpB-like_PALP_sf"/>
</dbReference>
<dbReference type="PANTHER" id="PTHR48078:SF6">
    <property type="entry name" value="L-THREONINE DEHYDRATASE CATABOLIC TDCB"/>
    <property type="match status" value="1"/>
</dbReference>
<evidence type="ECO:0000256" key="3">
    <source>
        <dbReference type="ARBA" id="ARBA00023239"/>
    </source>
</evidence>